<sequence>MKLKETRIFEGVPNIEIRTVIKDGKKFLYHYQNHELVKKVLVKDFRAESQLNEMEAYIKQAKFQQKRYKK</sequence>
<comment type="caution">
    <text evidence="1">The sequence shown here is derived from an EMBL/GenBank/DDBJ whole genome shotgun (WGS) entry which is preliminary data.</text>
</comment>
<evidence type="ECO:0000313" key="2">
    <source>
        <dbReference type="Proteomes" id="UP000018877"/>
    </source>
</evidence>
<reference evidence="1 2" key="1">
    <citation type="journal article" date="2014" name="Environ. Microbiol.">
        <title>The nitrate-ammonifying and nosZ-carrying bacterium Bacillus vireti is a potent source and sink for nitric and nitrous oxide under high nitrate conditions.</title>
        <authorList>
            <person name="Mania D."/>
            <person name="Heylen K."/>
            <person name="van Spanning R.J."/>
            <person name="Frostegard A."/>
        </authorList>
    </citation>
    <scope>NUCLEOTIDE SEQUENCE [LARGE SCALE GENOMIC DNA]</scope>
    <source>
        <strain evidence="1 2">LMG 21834</strain>
    </source>
</reference>
<dbReference type="RefSeq" id="WP_024029866.1">
    <property type="nucleotide sequence ID" value="NZ_ALAN01000101.1"/>
</dbReference>
<evidence type="ECO:0000313" key="1">
    <source>
        <dbReference type="EMBL" id="ETI67262.1"/>
    </source>
</evidence>
<proteinExistence type="predicted"/>
<keyword evidence="2" id="KW-1185">Reference proteome</keyword>
<protein>
    <submittedName>
        <fullName evidence="1">Uncharacterized protein</fullName>
    </submittedName>
</protein>
<organism evidence="1 2">
    <name type="scientific">Neobacillus vireti LMG 21834</name>
    <dbReference type="NCBI Taxonomy" id="1131730"/>
    <lineage>
        <taxon>Bacteria</taxon>
        <taxon>Bacillati</taxon>
        <taxon>Bacillota</taxon>
        <taxon>Bacilli</taxon>
        <taxon>Bacillales</taxon>
        <taxon>Bacillaceae</taxon>
        <taxon>Neobacillus</taxon>
    </lineage>
</organism>
<dbReference type="AlphaFoldDB" id="A0AB94IJU1"/>
<accession>A0AB94IJU1</accession>
<name>A0AB94IJU1_9BACI</name>
<dbReference type="EMBL" id="ALAN01000101">
    <property type="protein sequence ID" value="ETI67262.1"/>
    <property type="molecule type" value="Genomic_DNA"/>
</dbReference>
<gene>
    <name evidence="1" type="ORF">BAVI_18472</name>
</gene>
<dbReference type="Proteomes" id="UP000018877">
    <property type="component" value="Unassembled WGS sequence"/>
</dbReference>